<dbReference type="GO" id="GO:0006508">
    <property type="term" value="P:proteolysis"/>
    <property type="evidence" value="ECO:0007669"/>
    <property type="project" value="UniProtKB-KW"/>
</dbReference>
<dbReference type="PANTHER" id="PTHR43399">
    <property type="entry name" value="SUBTILISIN-RELATED"/>
    <property type="match status" value="1"/>
</dbReference>
<dbReference type="InterPro" id="IPR040483">
    <property type="entry name" value="PatG_dom"/>
</dbReference>
<evidence type="ECO:0000259" key="6">
    <source>
        <dbReference type="Pfam" id="PF00082"/>
    </source>
</evidence>
<dbReference type="InterPro" id="IPR051048">
    <property type="entry name" value="Peptidase_S8/S53_subtilisin"/>
</dbReference>
<dbReference type="SUPFAM" id="SSF52743">
    <property type="entry name" value="Subtilisin-like"/>
    <property type="match status" value="1"/>
</dbReference>
<dbReference type="Gene3D" id="3.40.50.200">
    <property type="entry name" value="Peptidase S8/S53 domain"/>
    <property type="match status" value="1"/>
</dbReference>
<dbReference type="Pfam" id="PF18047">
    <property type="entry name" value="PatG_D"/>
    <property type="match status" value="1"/>
</dbReference>
<dbReference type="InterPro" id="IPR015500">
    <property type="entry name" value="Peptidase_S8_subtilisin-rel"/>
</dbReference>
<keyword evidence="3 5" id="KW-0378">Hydrolase</keyword>
<sequence length="679" mass="70527">MGELPDIPGLAELWKQTTGDDRITVAVIDGLVDEAHPALSGVKLTQLREVWPGGEESGLKAAHGTAVASVLFGRHDGPIRGVAPLCRAVSVPVFAEGRRTSQLDLARAIELAADAGAHIVNISGGQLSEAGEAEDVLARAARRCTEQGVLIVAAAGNDGCLCDHVPAALEGVLAVGACDEHGKPLSISNFGPGSRRQGLLAPGQDIRVAVPGGGTATMSGTSLATPIVSGVAALLACLHLQRGGKPDPIAIGEALRATADPCDPGTATGTGQNGQNDQGAPGAACAQYLNGTLNITKAVTAVTTSSATSSATTSATVSATVPADMSVTPSCDASAHPGGSGGCDCTAAEAFVPAAALPAPALAPVSPAVSPVASPVVASVESSGVVASAEPAKGAARRLVYALGSLGYDFGNEARRDTFKQLMPQVEAGGHSVPANPYDPRQMVHYLRDNPSEARPLIWTLNLDLTPIYAIEPVGGYGPGVYERLVEFLDRQQKADDDLDFVDRISVPGTLPGRTVKLFNGQHVPVIEINLTRGLYGWSVASLAHAVVAECAVPAHNQPGNVPEQDRLSSAVADFLQRIYYDLRNFGATSRDRALNYAATNAVQARQTLAEALGKGMALKDIETEKSPYGRPDSDCWDVKLRFFDPDNSKRAKRVYRFTIDVKDVLPVTLGPVRSWPEA</sequence>
<evidence type="ECO:0000256" key="5">
    <source>
        <dbReference type="PROSITE-ProRule" id="PRU01240"/>
    </source>
</evidence>
<evidence type="ECO:0000256" key="2">
    <source>
        <dbReference type="ARBA" id="ARBA00022670"/>
    </source>
</evidence>
<accession>A0ABW1CDS9</accession>
<feature type="active site" description="Charge relay system" evidence="5">
    <location>
        <position position="63"/>
    </location>
</feature>
<dbReference type="Proteomes" id="UP001596058">
    <property type="component" value="Unassembled WGS sequence"/>
</dbReference>
<dbReference type="InterPro" id="IPR023828">
    <property type="entry name" value="Peptidase_S8_Ser-AS"/>
</dbReference>
<feature type="domain" description="Peptidase S8/S53" evidence="6">
    <location>
        <begin position="22"/>
        <end position="236"/>
    </location>
</feature>
<dbReference type="Pfam" id="PF18065">
    <property type="entry name" value="PatG_C"/>
    <property type="match status" value="1"/>
</dbReference>
<feature type="domain" description="PatG" evidence="7">
    <location>
        <begin position="400"/>
        <end position="510"/>
    </location>
</feature>
<comment type="similarity">
    <text evidence="1 5">Belongs to the peptidase S8 family.</text>
</comment>
<evidence type="ECO:0000256" key="4">
    <source>
        <dbReference type="ARBA" id="ARBA00022825"/>
    </source>
</evidence>
<gene>
    <name evidence="9" type="ORF">ACFPZ3_05205</name>
</gene>
<feature type="active site" description="Charge relay system" evidence="5">
    <location>
        <position position="29"/>
    </location>
</feature>
<comment type="caution">
    <text evidence="9">The sequence shown here is derived from an EMBL/GenBank/DDBJ whole genome shotgun (WGS) entry which is preliminary data.</text>
</comment>
<dbReference type="Pfam" id="PF00082">
    <property type="entry name" value="Peptidase_S8"/>
    <property type="match status" value="1"/>
</dbReference>
<dbReference type="PRINTS" id="PR00723">
    <property type="entry name" value="SUBTILISIN"/>
</dbReference>
<keyword evidence="2 5" id="KW-0645">Protease</keyword>
<evidence type="ECO:0000313" key="9">
    <source>
        <dbReference type="EMBL" id="MFC5823244.1"/>
    </source>
</evidence>
<dbReference type="EMBL" id="JBHSPA010000007">
    <property type="protein sequence ID" value="MFC5823244.1"/>
    <property type="molecule type" value="Genomic_DNA"/>
</dbReference>
<proteinExistence type="inferred from homology"/>
<dbReference type="InterPro" id="IPR023830">
    <property type="entry name" value="Peptidase_S8A_PatG"/>
</dbReference>
<dbReference type="RefSeq" id="WP_379512783.1">
    <property type="nucleotide sequence ID" value="NZ_JBHSPA010000007.1"/>
</dbReference>
<dbReference type="GO" id="GO:0008233">
    <property type="term" value="F:peptidase activity"/>
    <property type="evidence" value="ECO:0007669"/>
    <property type="project" value="UniProtKB-KW"/>
</dbReference>
<organism evidence="9 10">
    <name type="scientific">Nonomuraea insulae</name>
    <dbReference type="NCBI Taxonomy" id="1616787"/>
    <lineage>
        <taxon>Bacteria</taxon>
        <taxon>Bacillati</taxon>
        <taxon>Actinomycetota</taxon>
        <taxon>Actinomycetes</taxon>
        <taxon>Streptosporangiales</taxon>
        <taxon>Streptosporangiaceae</taxon>
        <taxon>Nonomuraea</taxon>
    </lineage>
</organism>
<evidence type="ECO:0000256" key="3">
    <source>
        <dbReference type="ARBA" id="ARBA00022801"/>
    </source>
</evidence>
<dbReference type="PROSITE" id="PS00138">
    <property type="entry name" value="SUBTILASE_SER"/>
    <property type="match status" value="1"/>
</dbReference>
<reference evidence="10" key="1">
    <citation type="journal article" date="2019" name="Int. J. Syst. Evol. Microbiol.">
        <title>The Global Catalogue of Microorganisms (GCM) 10K type strain sequencing project: providing services to taxonomists for standard genome sequencing and annotation.</title>
        <authorList>
            <consortium name="The Broad Institute Genomics Platform"/>
            <consortium name="The Broad Institute Genome Sequencing Center for Infectious Disease"/>
            <person name="Wu L."/>
            <person name="Ma J."/>
        </authorList>
    </citation>
    <scope>NUCLEOTIDE SEQUENCE [LARGE SCALE GENOMIC DNA]</scope>
    <source>
        <strain evidence="10">CCUG 53903</strain>
    </source>
</reference>
<dbReference type="PANTHER" id="PTHR43399:SF4">
    <property type="entry name" value="CELL WALL-ASSOCIATED PROTEASE"/>
    <property type="match status" value="1"/>
</dbReference>
<name>A0ABW1CDS9_9ACTN</name>
<dbReference type="PROSITE" id="PS51892">
    <property type="entry name" value="SUBTILASE"/>
    <property type="match status" value="1"/>
</dbReference>
<dbReference type="InterPro" id="IPR040636">
    <property type="entry name" value="PatG_C"/>
</dbReference>
<evidence type="ECO:0000256" key="1">
    <source>
        <dbReference type="ARBA" id="ARBA00011073"/>
    </source>
</evidence>
<dbReference type="InterPro" id="IPR000209">
    <property type="entry name" value="Peptidase_S8/S53_dom"/>
</dbReference>
<keyword evidence="10" id="KW-1185">Reference proteome</keyword>
<feature type="domain" description="PatG C-terminal" evidence="8">
    <location>
        <begin position="565"/>
        <end position="676"/>
    </location>
</feature>
<evidence type="ECO:0000313" key="10">
    <source>
        <dbReference type="Proteomes" id="UP001596058"/>
    </source>
</evidence>
<protein>
    <submittedName>
        <fullName evidence="9">PatA/PatG family cyanobactin maturation protease</fullName>
    </submittedName>
</protein>
<keyword evidence="4 5" id="KW-0720">Serine protease</keyword>
<dbReference type="NCBIfam" id="TIGR03895">
    <property type="entry name" value="protease_PatA"/>
    <property type="match status" value="1"/>
</dbReference>
<dbReference type="InterPro" id="IPR036852">
    <property type="entry name" value="Peptidase_S8/S53_dom_sf"/>
</dbReference>
<feature type="active site" description="Charge relay system" evidence="5">
    <location>
        <position position="222"/>
    </location>
</feature>
<evidence type="ECO:0000259" key="8">
    <source>
        <dbReference type="Pfam" id="PF18065"/>
    </source>
</evidence>
<evidence type="ECO:0000259" key="7">
    <source>
        <dbReference type="Pfam" id="PF18047"/>
    </source>
</evidence>